<reference evidence="2 4" key="2">
    <citation type="submission" date="2018-10" db="EMBL/GenBank/DDBJ databases">
        <title>Bradyrhizobium sp. nov., effective nodules isolated from peanut in China.</title>
        <authorList>
            <person name="Li Y."/>
        </authorList>
    </citation>
    <scope>NUCLEOTIDE SEQUENCE [LARGE SCALE GENOMIC DNA]</scope>
    <source>
        <strain evidence="2 4">CCBAU 53426</strain>
    </source>
</reference>
<name>A0AAE5X8G9_9BRAD</name>
<dbReference type="KEGG" id="bgz:XH91_36055"/>
<keyword evidence="1" id="KW-0614">Plasmid</keyword>
<dbReference type="Proteomes" id="UP000288972">
    <property type="component" value="Plasmid unnamed1"/>
</dbReference>
<protein>
    <submittedName>
        <fullName evidence="1">Uncharacterized protein</fullName>
    </submittedName>
</protein>
<keyword evidence="4" id="KW-1185">Reference proteome</keyword>
<dbReference type="AlphaFoldDB" id="A0AAE5X8G9"/>
<gene>
    <name evidence="2" type="ORF">EAS56_36910</name>
    <name evidence="1" type="ORF">XH91_36055</name>
</gene>
<accession>A0AAE5X8G9</accession>
<dbReference type="EMBL" id="RDQZ01000057">
    <property type="protein sequence ID" value="RXH04490.1"/>
    <property type="molecule type" value="Genomic_DNA"/>
</dbReference>
<dbReference type="EMBL" id="CP030054">
    <property type="protein sequence ID" value="QAU50752.1"/>
    <property type="molecule type" value="Genomic_DNA"/>
</dbReference>
<evidence type="ECO:0000313" key="1">
    <source>
        <dbReference type="EMBL" id="QAU50752.1"/>
    </source>
</evidence>
<proteinExistence type="predicted"/>
<evidence type="ECO:0000313" key="3">
    <source>
        <dbReference type="Proteomes" id="UP000288972"/>
    </source>
</evidence>
<sequence length="106" mass="12381">MQDNCGSTLLQASLWQGFRRRSQQILPDSPREPMPINDELAAMRSHRNRIHRYSQLLERELPEHDRSYLEGRLSEECRALRRLTDAVFPIALGLPRRITLSVRSAE</sequence>
<evidence type="ECO:0000313" key="4">
    <source>
        <dbReference type="Proteomes" id="UP000290401"/>
    </source>
</evidence>
<evidence type="ECO:0000313" key="2">
    <source>
        <dbReference type="EMBL" id="RXH04490.1"/>
    </source>
</evidence>
<dbReference type="Proteomes" id="UP000290401">
    <property type="component" value="Unassembled WGS sequence"/>
</dbReference>
<organism evidence="1 3">
    <name type="scientific">Bradyrhizobium guangzhouense</name>
    <dbReference type="NCBI Taxonomy" id="1325095"/>
    <lineage>
        <taxon>Bacteria</taxon>
        <taxon>Pseudomonadati</taxon>
        <taxon>Pseudomonadota</taxon>
        <taxon>Alphaproteobacteria</taxon>
        <taxon>Hyphomicrobiales</taxon>
        <taxon>Nitrobacteraceae</taxon>
        <taxon>Bradyrhizobium</taxon>
    </lineage>
</organism>
<geneLocation type="plasmid" evidence="1 3">
    <name>unnamed1</name>
</geneLocation>
<reference evidence="1 3" key="1">
    <citation type="submission" date="2018-06" db="EMBL/GenBank/DDBJ databases">
        <title>Comparative genomics of rhizobia nodulating Arachis hypogaea in China.</title>
        <authorList>
            <person name="Li Y."/>
        </authorList>
    </citation>
    <scope>NUCLEOTIDE SEQUENCE [LARGE SCALE GENOMIC DNA]</scope>
    <source>
        <strain evidence="1 3">CCBAU 51670</strain>
        <plasmid evidence="1 3">unnamed1</plasmid>
    </source>
</reference>